<evidence type="ECO:0000313" key="3">
    <source>
        <dbReference type="Proteomes" id="UP000887013"/>
    </source>
</evidence>
<proteinExistence type="predicted"/>
<organism evidence="2 3">
    <name type="scientific">Nephila pilipes</name>
    <name type="common">Giant wood spider</name>
    <name type="synonym">Nephila maculata</name>
    <dbReference type="NCBI Taxonomy" id="299642"/>
    <lineage>
        <taxon>Eukaryota</taxon>
        <taxon>Metazoa</taxon>
        <taxon>Ecdysozoa</taxon>
        <taxon>Arthropoda</taxon>
        <taxon>Chelicerata</taxon>
        <taxon>Arachnida</taxon>
        <taxon>Araneae</taxon>
        <taxon>Araneomorphae</taxon>
        <taxon>Entelegynae</taxon>
        <taxon>Araneoidea</taxon>
        <taxon>Nephilidae</taxon>
        <taxon>Nephila</taxon>
    </lineage>
</organism>
<dbReference type="AlphaFoldDB" id="A0A8X6I6J7"/>
<accession>A0A8X6I6J7</accession>
<feature type="non-terminal residue" evidence="2">
    <location>
        <position position="1"/>
    </location>
</feature>
<evidence type="ECO:0000313" key="2">
    <source>
        <dbReference type="EMBL" id="GFS32930.1"/>
    </source>
</evidence>
<gene>
    <name evidence="2" type="ORF">NPIL_512971</name>
</gene>
<comment type="caution">
    <text evidence="2">The sequence shown here is derived from an EMBL/GenBank/DDBJ whole genome shotgun (WGS) entry which is preliminary data.</text>
</comment>
<dbReference type="Proteomes" id="UP000887013">
    <property type="component" value="Unassembled WGS sequence"/>
</dbReference>
<evidence type="ECO:0000259" key="1">
    <source>
        <dbReference type="Pfam" id="PF15998"/>
    </source>
</evidence>
<dbReference type="EMBL" id="BMAW01088068">
    <property type="protein sequence ID" value="GFS32930.1"/>
    <property type="molecule type" value="Genomic_DNA"/>
</dbReference>
<sequence>QDPPPICISPVRAADLCLDFHDIHISKNKFNICLDVQAKAFTRTVKHMELGCLP</sequence>
<reference evidence="2" key="1">
    <citation type="submission" date="2020-08" db="EMBL/GenBank/DDBJ databases">
        <title>Multicomponent nature underlies the extraordinary mechanical properties of spider dragline silk.</title>
        <authorList>
            <person name="Kono N."/>
            <person name="Nakamura H."/>
            <person name="Mori M."/>
            <person name="Yoshida Y."/>
            <person name="Ohtoshi R."/>
            <person name="Malay A.D."/>
            <person name="Moran D.A.P."/>
            <person name="Tomita M."/>
            <person name="Numata K."/>
            <person name="Arakawa K."/>
        </authorList>
    </citation>
    <scope>NUCLEOTIDE SEQUENCE</scope>
</reference>
<feature type="domain" description="DUF4773" evidence="1">
    <location>
        <begin position="2"/>
        <end position="53"/>
    </location>
</feature>
<dbReference type="Pfam" id="PF15998">
    <property type="entry name" value="DUF4773"/>
    <property type="match status" value="1"/>
</dbReference>
<name>A0A8X6I6J7_NEPPI</name>
<dbReference type="InterPro" id="IPR031941">
    <property type="entry name" value="DUF4773"/>
</dbReference>
<protein>
    <recommendedName>
        <fullName evidence="1">DUF4773 domain-containing protein</fullName>
    </recommendedName>
</protein>
<keyword evidence="3" id="KW-1185">Reference proteome</keyword>